<feature type="region of interest" description="Disordered" evidence="2">
    <location>
        <begin position="1183"/>
        <end position="1222"/>
    </location>
</feature>
<organism evidence="3 4">
    <name type="scientific">Linnemannia exigua</name>
    <dbReference type="NCBI Taxonomy" id="604196"/>
    <lineage>
        <taxon>Eukaryota</taxon>
        <taxon>Fungi</taxon>
        <taxon>Fungi incertae sedis</taxon>
        <taxon>Mucoromycota</taxon>
        <taxon>Mortierellomycotina</taxon>
        <taxon>Mortierellomycetes</taxon>
        <taxon>Mortierellales</taxon>
        <taxon>Mortierellaceae</taxon>
        <taxon>Linnemannia</taxon>
    </lineage>
</organism>
<feature type="compositionally biased region" description="Low complexity" evidence="2">
    <location>
        <begin position="218"/>
        <end position="228"/>
    </location>
</feature>
<evidence type="ECO:0000313" key="3">
    <source>
        <dbReference type="EMBL" id="KAG0279716.1"/>
    </source>
</evidence>
<evidence type="ECO:0000256" key="1">
    <source>
        <dbReference type="SAM" id="Coils"/>
    </source>
</evidence>
<feature type="non-terminal residue" evidence="3">
    <location>
        <position position="1304"/>
    </location>
</feature>
<feature type="coiled-coil region" evidence="1">
    <location>
        <begin position="1023"/>
        <end position="1050"/>
    </location>
</feature>
<keyword evidence="4" id="KW-1185">Reference proteome</keyword>
<feature type="region of interest" description="Disordered" evidence="2">
    <location>
        <begin position="773"/>
        <end position="809"/>
    </location>
</feature>
<feature type="compositionally biased region" description="Low complexity" evidence="2">
    <location>
        <begin position="1140"/>
        <end position="1151"/>
    </location>
</feature>
<feature type="region of interest" description="Disordered" evidence="2">
    <location>
        <begin position="1"/>
        <end position="20"/>
    </location>
</feature>
<feature type="region of interest" description="Disordered" evidence="2">
    <location>
        <begin position="194"/>
        <end position="235"/>
    </location>
</feature>
<feature type="compositionally biased region" description="Polar residues" evidence="2">
    <location>
        <begin position="1264"/>
        <end position="1285"/>
    </location>
</feature>
<feature type="compositionally biased region" description="Polar residues" evidence="2">
    <location>
        <begin position="1127"/>
        <end position="1139"/>
    </location>
</feature>
<feature type="region of interest" description="Disordered" evidence="2">
    <location>
        <begin position="939"/>
        <end position="975"/>
    </location>
</feature>
<reference evidence="3" key="1">
    <citation type="journal article" date="2020" name="Fungal Divers.">
        <title>Resolving the Mortierellaceae phylogeny through synthesis of multi-gene phylogenetics and phylogenomics.</title>
        <authorList>
            <person name="Vandepol N."/>
            <person name="Liber J."/>
            <person name="Desiro A."/>
            <person name="Na H."/>
            <person name="Kennedy M."/>
            <person name="Barry K."/>
            <person name="Grigoriev I.V."/>
            <person name="Miller A.N."/>
            <person name="O'Donnell K."/>
            <person name="Stajich J.E."/>
            <person name="Bonito G."/>
        </authorList>
    </citation>
    <scope>NUCLEOTIDE SEQUENCE</scope>
    <source>
        <strain evidence="3">NRRL 28262</strain>
    </source>
</reference>
<feature type="compositionally biased region" description="Low complexity" evidence="2">
    <location>
        <begin position="1212"/>
        <end position="1222"/>
    </location>
</feature>
<sequence>MPSRTPFSFSPSSSSSASASSSAASSFIPYSSFPSLPREPLNSSNVHYPTTSATLTTTSTSTVFSSSSSATVTTGLLDQAGLGHNSLGSSLSSSRDEQDHVSYTPIYPSYSSSFSNSSLELHESLLLAIRERQIQQQQQQQQHQRMSSVAHRDRYNEMTPVAAAASAPPIAPHQLSAALPLEADENVNTGLEEHPQEQMPMSLGDQGGQSMAQRERPTSLLPSSGSGSNAFGDTRGHTTNDADLLAIHLDELTMESMHLGAQVATTLSSVAPIETTFDALSVAIPGVSAQSIGLAQTDRDRDRDQTQVSVDSLHSGRVVQSTPSALLLAQPLSLALDEDQSQSHFLPSDPTLTPLRRLRASTPMSLEHTQNYPDFAHDRPLYQEQNGYTNSNTVEYASDINTTNNSINSINNTNNNISTVRASIDIEQENRINGYISEPTRSYQSSVFTSMEPQETYPSDTRLALSQVLTSFQGAIIDQAFDQFAPQTTDATISVNSNNTPPSGSMPTFADDTRSATTPVHFLASSDVPSLADEGLSLSTDNLAAFPRAALPRRRYATRDYSTGSISSDDWLHHPDVVAFNTQDTTQGTSEAAETPFARTEQRQHPSLVILASQGETPMQRDRTTESVLDRTAETIAADSLSSAAAEAIISSTLTDPLNVVQESHSIVPPAAIDNVGQATQSLDIPLDPLRSDRLDLLGPLLSGTQNAPLPPPSDETLGFSLLGSSSRRVQGFDSSILSMVSRIRQARLARVLRLMGERDHWGRFAPTDTRSMVNHASISRGTSRAGSSVEENQADQYLESDSRDVTEDARATIRQRDAISSSLVHPTHYPAFTEILDCNGNPLDSSNESYASSSSASSMTSYDALDDRDEDMDWLGGAERRRRRRAGLENQGWNRGVVRGQGRSRLVSTGTAFEGLEYISQTDNLLNESGRYRSLKASWMTNPNGESWSDDEGDDPQRRQQEQDHEDKDSESISMRREAPSLGMLPPHNDGGQAGGLYYIYGNVRNRYGPDSIRRRRVMSDMTMLLRREQEWERELEQYDREMAEFQLGSFFSNNSGGQGTRDDGSIPRISMIASTPDGAATTLGASVANASAGRRRASSNGGSNSGTGTVPSESVGGGGSGGAPTLTQSNDSLGSTWSHSESALAAESSFRPTQDTGPGLHVAVPMSRGARSSFRTSHETNGFQHFNLTGNGTSQPQSFQHPYTAPPPSATTVSSSSSGLATTTFPLLSSSATSSAISTSTADSNMLSSSSEGRSTGRFGLSSVSNQTELPINSTEQPGSTGPATVLPSGVMLPASDMQSGI</sequence>
<proteinExistence type="predicted"/>
<feature type="compositionally biased region" description="Basic and acidic residues" evidence="2">
    <location>
        <begin position="956"/>
        <end position="975"/>
    </location>
</feature>
<evidence type="ECO:0000313" key="4">
    <source>
        <dbReference type="Proteomes" id="UP001194580"/>
    </source>
</evidence>
<protein>
    <submittedName>
        <fullName evidence="3">Uncharacterized protein</fullName>
    </submittedName>
</protein>
<dbReference type="Proteomes" id="UP001194580">
    <property type="component" value="Unassembled WGS sequence"/>
</dbReference>
<feature type="region of interest" description="Disordered" evidence="2">
    <location>
        <begin position="1093"/>
        <end position="1166"/>
    </location>
</feature>
<evidence type="ECO:0000256" key="2">
    <source>
        <dbReference type="SAM" id="MobiDB-lite"/>
    </source>
</evidence>
<accession>A0AAD4HAD7</accession>
<dbReference type="EMBL" id="JAAAIL010000108">
    <property type="protein sequence ID" value="KAG0279716.1"/>
    <property type="molecule type" value="Genomic_DNA"/>
</dbReference>
<feature type="compositionally biased region" description="Low complexity" evidence="2">
    <location>
        <begin position="1093"/>
        <end position="1116"/>
    </location>
</feature>
<feature type="region of interest" description="Disordered" evidence="2">
    <location>
        <begin position="1241"/>
        <end position="1304"/>
    </location>
</feature>
<feature type="compositionally biased region" description="Polar residues" evidence="2">
    <location>
        <begin position="1183"/>
        <end position="1203"/>
    </location>
</feature>
<feature type="compositionally biased region" description="Polar residues" evidence="2">
    <location>
        <begin position="773"/>
        <end position="796"/>
    </location>
</feature>
<feature type="region of interest" description="Disordered" evidence="2">
    <location>
        <begin position="1052"/>
        <end position="1073"/>
    </location>
</feature>
<comment type="caution">
    <text evidence="3">The sequence shown here is derived from an EMBL/GenBank/DDBJ whole genome shotgun (WGS) entry which is preliminary data.</text>
</comment>
<name>A0AAD4HAD7_9FUNG</name>
<gene>
    <name evidence="3" type="ORF">BGZ95_000445</name>
</gene>
<feature type="compositionally biased region" description="Polar residues" evidence="2">
    <location>
        <begin position="1247"/>
        <end position="1256"/>
    </location>
</feature>
<keyword evidence="1" id="KW-0175">Coiled coil</keyword>